<dbReference type="GO" id="GO:0016746">
    <property type="term" value="F:acyltransferase activity"/>
    <property type="evidence" value="ECO:0007669"/>
    <property type="project" value="UniProtKB-KW"/>
</dbReference>
<keyword evidence="2" id="KW-1003">Cell membrane</keyword>
<dbReference type="NCBIfam" id="NF006487">
    <property type="entry name" value="PRK08905.1"/>
    <property type="match status" value="1"/>
</dbReference>
<dbReference type="Proteomes" id="UP001595693">
    <property type="component" value="Unassembled WGS sequence"/>
</dbReference>
<proteinExistence type="predicted"/>
<evidence type="ECO:0000256" key="6">
    <source>
        <dbReference type="ARBA" id="ARBA00023315"/>
    </source>
</evidence>
<dbReference type="EMBL" id="JBHSAJ010000002">
    <property type="protein sequence ID" value="MFC3933196.1"/>
    <property type="molecule type" value="Genomic_DNA"/>
</dbReference>
<keyword evidence="3" id="KW-0997">Cell inner membrane</keyword>
<dbReference type="PANTHER" id="PTHR30606">
    <property type="entry name" value="LIPID A BIOSYNTHESIS LAUROYL ACYLTRANSFERASE"/>
    <property type="match status" value="1"/>
</dbReference>
<comment type="caution">
    <text evidence="7">The sequence shown here is derived from an EMBL/GenBank/DDBJ whole genome shotgun (WGS) entry which is preliminary data.</text>
</comment>
<organism evidence="7 8">
    <name type="scientific">Acidovorax facilis</name>
    <dbReference type="NCBI Taxonomy" id="12917"/>
    <lineage>
        <taxon>Bacteria</taxon>
        <taxon>Pseudomonadati</taxon>
        <taxon>Pseudomonadota</taxon>
        <taxon>Betaproteobacteria</taxon>
        <taxon>Burkholderiales</taxon>
        <taxon>Comamonadaceae</taxon>
        <taxon>Acidovorax</taxon>
    </lineage>
</organism>
<keyword evidence="5" id="KW-0472">Membrane</keyword>
<dbReference type="PIRSF" id="PIRSF026649">
    <property type="entry name" value="MsbB"/>
    <property type="match status" value="1"/>
</dbReference>
<dbReference type="CDD" id="cd07984">
    <property type="entry name" value="LPLAT_LABLAT-like"/>
    <property type="match status" value="1"/>
</dbReference>
<reference evidence="8" key="1">
    <citation type="journal article" date="2019" name="Int. J. Syst. Evol. Microbiol.">
        <title>The Global Catalogue of Microorganisms (GCM) 10K type strain sequencing project: providing services to taxonomists for standard genome sequencing and annotation.</title>
        <authorList>
            <consortium name="The Broad Institute Genomics Platform"/>
            <consortium name="The Broad Institute Genome Sequencing Center for Infectious Disease"/>
            <person name="Wu L."/>
            <person name="Ma J."/>
        </authorList>
    </citation>
    <scope>NUCLEOTIDE SEQUENCE [LARGE SCALE GENOMIC DNA]</scope>
    <source>
        <strain evidence="8">CCUG 2113</strain>
    </source>
</reference>
<gene>
    <name evidence="7" type="ORF">ACFOW3_01010</name>
</gene>
<name>A0ABV8D433_9BURK</name>
<accession>A0ABV8D433</accession>
<dbReference type="Pfam" id="PF03279">
    <property type="entry name" value="Lip_A_acyltrans"/>
    <property type="match status" value="1"/>
</dbReference>
<evidence type="ECO:0000313" key="7">
    <source>
        <dbReference type="EMBL" id="MFC3933196.1"/>
    </source>
</evidence>
<dbReference type="PANTHER" id="PTHR30606:SF10">
    <property type="entry name" value="PHOSPHATIDYLINOSITOL MANNOSIDE ACYLTRANSFERASE"/>
    <property type="match status" value="1"/>
</dbReference>
<evidence type="ECO:0000256" key="1">
    <source>
        <dbReference type="ARBA" id="ARBA00004533"/>
    </source>
</evidence>
<sequence length="284" mass="31237">MPVVFRFFSVFPLWLLHIMGAAMGWIAFCASPTYRRRFLANSALAGYSLGDVRAAVAHAGRMVAELPRLWLGAPLPCRIEGEACVEQAYAAGRGILYLTPHQGCFELSAQAAARRWSAERGPITVLYRPARQAWLAKVMETARNRPGMLAVPTTLAGVRQMIKALRRGEAVGLLPDQVPPDGQGLWAPFFGRDAYTMTLAVRLAQQTGAAVVLVRCERLPWGRGFVTHFEPLAQPLSDQLDVAVVQINQAMEHLIRQCPEQYLWGYARYKQPRAEAAPAAGAAV</sequence>
<dbReference type="RefSeq" id="WP_055399298.1">
    <property type="nucleotide sequence ID" value="NZ_CP192460.1"/>
</dbReference>
<evidence type="ECO:0000256" key="2">
    <source>
        <dbReference type="ARBA" id="ARBA00022475"/>
    </source>
</evidence>
<keyword evidence="4" id="KW-0808">Transferase</keyword>
<evidence type="ECO:0000256" key="5">
    <source>
        <dbReference type="ARBA" id="ARBA00023136"/>
    </source>
</evidence>
<evidence type="ECO:0000256" key="4">
    <source>
        <dbReference type="ARBA" id="ARBA00022679"/>
    </source>
</evidence>
<protein>
    <submittedName>
        <fullName evidence="7">Lysophospholipid acyltransferase family protein</fullName>
    </submittedName>
</protein>
<evidence type="ECO:0000313" key="8">
    <source>
        <dbReference type="Proteomes" id="UP001595693"/>
    </source>
</evidence>
<keyword evidence="8" id="KW-1185">Reference proteome</keyword>
<keyword evidence="6 7" id="KW-0012">Acyltransferase</keyword>
<evidence type="ECO:0000256" key="3">
    <source>
        <dbReference type="ARBA" id="ARBA00022519"/>
    </source>
</evidence>
<comment type="subcellular location">
    <subcellularLocation>
        <location evidence="1">Cell inner membrane</location>
    </subcellularLocation>
</comment>
<dbReference type="InterPro" id="IPR004960">
    <property type="entry name" value="LipA_acyltrans"/>
</dbReference>